<keyword evidence="2" id="KW-0731">Sigma factor</keyword>
<proteinExistence type="predicted"/>
<name>A0ABU9AQI9_9BACT</name>
<feature type="domain" description="RNA polymerase sigma-70 ECF-like HTH" evidence="4">
    <location>
        <begin position="25"/>
        <end position="137"/>
    </location>
</feature>
<evidence type="ECO:0000256" key="2">
    <source>
        <dbReference type="ARBA" id="ARBA00023082"/>
    </source>
</evidence>
<dbReference type="Proteomes" id="UP001371305">
    <property type="component" value="Unassembled WGS sequence"/>
</dbReference>
<dbReference type="SUPFAM" id="SSF88946">
    <property type="entry name" value="Sigma2 domain of RNA polymerase sigma factors"/>
    <property type="match status" value="1"/>
</dbReference>
<evidence type="ECO:0000256" key="3">
    <source>
        <dbReference type="ARBA" id="ARBA00023163"/>
    </source>
</evidence>
<evidence type="ECO:0000256" key="1">
    <source>
        <dbReference type="ARBA" id="ARBA00023015"/>
    </source>
</evidence>
<dbReference type="RefSeq" id="WP_341403389.1">
    <property type="nucleotide sequence ID" value="NZ_JBBUKT010000002.1"/>
</dbReference>
<organism evidence="5 6">
    <name type="scientific">Luteolibacter soli</name>
    <dbReference type="NCBI Taxonomy" id="3135280"/>
    <lineage>
        <taxon>Bacteria</taxon>
        <taxon>Pseudomonadati</taxon>
        <taxon>Verrucomicrobiota</taxon>
        <taxon>Verrucomicrobiia</taxon>
        <taxon>Verrucomicrobiales</taxon>
        <taxon>Verrucomicrobiaceae</taxon>
        <taxon>Luteolibacter</taxon>
    </lineage>
</organism>
<keyword evidence="1" id="KW-0805">Transcription regulation</keyword>
<dbReference type="Gene3D" id="1.10.1740.10">
    <property type="match status" value="1"/>
</dbReference>
<keyword evidence="3" id="KW-0804">Transcription</keyword>
<evidence type="ECO:0000313" key="5">
    <source>
        <dbReference type="EMBL" id="MEK7949974.1"/>
    </source>
</evidence>
<dbReference type="InterPro" id="IPR013325">
    <property type="entry name" value="RNA_pol_sigma_r2"/>
</dbReference>
<gene>
    <name evidence="5" type="ORF">WKV53_05690</name>
</gene>
<dbReference type="InterPro" id="IPR039425">
    <property type="entry name" value="RNA_pol_sigma-70-like"/>
</dbReference>
<sequence length="234" mass="26631">MTRSFHTTRWTLVRNSHGDTEEARAALADLCAHYYEPVVAFLSREGRDRDEASDLAHDFFSKVLAGDFLGEAQQERGRFRSYLLGALKHFIANRRRDENREKRGGGVQHVELESNHGILWPEVEFDRRWAVSIIERSLALLQTEEEQSGRGGVFQIIRPWLASGEIRESQEVCATRADMSTGALKVAIHRLRKRFREIVRAEIASTLNDPADLDDEMRYLLAALSQGEPAPNEA</sequence>
<protein>
    <submittedName>
        <fullName evidence="5">ECF-type sigma factor</fullName>
    </submittedName>
</protein>
<reference evidence="5 6" key="1">
    <citation type="submission" date="2024-04" db="EMBL/GenBank/DDBJ databases">
        <title>Luteolibacter sp. isolated from soil.</title>
        <authorList>
            <person name="An J."/>
        </authorList>
    </citation>
    <scope>NUCLEOTIDE SEQUENCE [LARGE SCALE GENOMIC DNA]</scope>
    <source>
        <strain evidence="5 6">Y139</strain>
    </source>
</reference>
<evidence type="ECO:0000313" key="6">
    <source>
        <dbReference type="Proteomes" id="UP001371305"/>
    </source>
</evidence>
<keyword evidence="6" id="KW-1185">Reference proteome</keyword>
<dbReference type="PANTHER" id="PTHR43133">
    <property type="entry name" value="RNA POLYMERASE ECF-TYPE SIGMA FACTO"/>
    <property type="match status" value="1"/>
</dbReference>
<evidence type="ECO:0000259" key="4">
    <source>
        <dbReference type="Pfam" id="PF07638"/>
    </source>
</evidence>
<dbReference type="InterPro" id="IPR053812">
    <property type="entry name" value="HTH_Sigma70_ECF-like"/>
</dbReference>
<dbReference type="PANTHER" id="PTHR43133:SF51">
    <property type="entry name" value="RNA POLYMERASE SIGMA FACTOR"/>
    <property type="match status" value="1"/>
</dbReference>
<dbReference type="EMBL" id="JBBUKT010000002">
    <property type="protein sequence ID" value="MEK7949974.1"/>
    <property type="molecule type" value="Genomic_DNA"/>
</dbReference>
<comment type="caution">
    <text evidence="5">The sequence shown here is derived from an EMBL/GenBank/DDBJ whole genome shotgun (WGS) entry which is preliminary data.</text>
</comment>
<accession>A0ABU9AQI9</accession>
<dbReference type="Pfam" id="PF07638">
    <property type="entry name" value="Sigma70_ECF"/>
    <property type="match status" value="1"/>
</dbReference>